<evidence type="ECO:0000256" key="8">
    <source>
        <dbReference type="ARBA" id="ARBA00023306"/>
    </source>
</evidence>
<dbReference type="PROSITE" id="PS51898">
    <property type="entry name" value="TYR_RECOMBINASE"/>
    <property type="match status" value="1"/>
</dbReference>
<evidence type="ECO:0000256" key="2">
    <source>
        <dbReference type="ARBA" id="ARBA00022490"/>
    </source>
</evidence>
<evidence type="ECO:0000313" key="12">
    <source>
        <dbReference type="EMBL" id="SHI70824.1"/>
    </source>
</evidence>
<dbReference type="InterPro" id="IPR044068">
    <property type="entry name" value="CB"/>
</dbReference>
<evidence type="ECO:0000256" key="6">
    <source>
        <dbReference type="ARBA" id="ARBA00023125"/>
    </source>
</evidence>
<dbReference type="STRING" id="1121476.SAMN02745751_00857"/>
<keyword evidence="8" id="KW-0131">Cell cycle</keyword>
<dbReference type="GO" id="GO:0015074">
    <property type="term" value="P:DNA integration"/>
    <property type="evidence" value="ECO:0007669"/>
    <property type="project" value="UniProtKB-KW"/>
</dbReference>
<protein>
    <submittedName>
        <fullName evidence="12">Site-specific recombinase XerD</fullName>
    </submittedName>
</protein>
<dbReference type="RefSeq" id="WP_073047681.1">
    <property type="nucleotide sequence ID" value="NZ_FQZL01000006.1"/>
</dbReference>
<dbReference type="Gene3D" id="1.10.443.10">
    <property type="entry name" value="Intergrase catalytic core"/>
    <property type="match status" value="1"/>
</dbReference>
<dbReference type="EMBL" id="FQZL01000006">
    <property type="protein sequence ID" value="SHI70824.1"/>
    <property type="molecule type" value="Genomic_DNA"/>
</dbReference>
<evidence type="ECO:0000313" key="13">
    <source>
        <dbReference type="Proteomes" id="UP000184052"/>
    </source>
</evidence>
<dbReference type="InterPro" id="IPR013762">
    <property type="entry name" value="Integrase-like_cat_sf"/>
</dbReference>
<keyword evidence="7" id="KW-0233">DNA recombination</keyword>
<name>A0A1M6DC35_9FIRM</name>
<dbReference type="InterPro" id="IPR011010">
    <property type="entry name" value="DNA_brk_join_enz"/>
</dbReference>
<dbReference type="GO" id="GO:0051301">
    <property type="term" value="P:cell division"/>
    <property type="evidence" value="ECO:0007669"/>
    <property type="project" value="UniProtKB-KW"/>
</dbReference>
<evidence type="ECO:0000256" key="9">
    <source>
        <dbReference type="PROSITE-ProRule" id="PRU01248"/>
    </source>
</evidence>
<dbReference type="SUPFAM" id="SSF56349">
    <property type="entry name" value="DNA breaking-rejoining enzymes"/>
    <property type="match status" value="1"/>
</dbReference>
<keyword evidence="6 9" id="KW-0238">DNA-binding</keyword>
<feature type="domain" description="Tyr recombinase" evidence="10">
    <location>
        <begin position="130"/>
        <end position="309"/>
    </location>
</feature>
<dbReference type="AlphaFoldDB" id="A0A1M6DC35"/>
<evidence type="ECO:0000256" key="5">
    <source>
        <dbReference type="ARBA" id="ARBA00022908"/>
    </source>
</evidence>
<dbReference type="OrthoDB" id="283809at2"/>
<proteinExistence type="predicted"/>
<dbReference type="PANTHER" id="PTHR30349:SF77">
    <property type="entry name" value="TYROSINE RECOMBINASE XERC"/>
    <property type="match status" value="1"/>
</dbReference>
<dbReference type="InterPro" id="IPR002104">
    <property type="entry name" value="Integrase_catalytic"/>
</dbReference>
<dbReference type="GO" id="GO:0006310">
    <property type="term" value="P:DNA recombination"/>
    <property type="evidence" value="ECO:0007669"/>
    <property type="project" value="UniProtKB-KW"/>
</dbReference>
<gene>
    <name evidence="12" type="ORF">SAMN02745751_00857</name>
</gene>
<feature type="domain" description="Core-binding (CB)" evidence="11">
    <location>
        <begin position="4"/>
        <end position="108"/>
    </location>
</feature>
<dbReference type="Proteomes" id="UP000184052">
    <property type="component" value="Unassembled WGS sequence"/>
</dbReference>
<dbReference type="InterPro" id="IPR010998">
    <property type="entry name" value="Integrase_recombinase_N"/>
</dbReference>
<dbReference type="GO" id="GO:0005737">
    <property type="term" value="C:cytoplasm"/>
    <property type="evidence" value="ECO:0007669"/>
    <property type="project" value="UniProtKB-SubCell"/>
</dbReference>
<dbReference type="GO" id="GO:0007059">
    <property type="term" value="P:chromosome segregation"/>
    <property type="evidence" value="ECO:0007669"/>
    <property type="project" value="UniProtKB-KW"/>
</dbReference>
<keyword evidence="4" id="KW-0159">Chromosome partition</keyword>
<dbReference type="Pfam" id="PF00589">
    <property type="entry name" value="Phage_integrase"/>
    <property type="match status" value="1"/>
</dbReference>
<keyword evidence="2" id="KW-0963">Cytoplasm</keyword>
<organism evidence="12 13">
    <name type="scientific">Dethiosulfatibacter aminovorans DSM 17477</name>
    <dbReference type="NCBI Taxonomy" id="1121476"/>
    <lineage>
        <taxon>Bacteria</taxon>
        <taxon>Bacillati</taxon>
        <taxon>Bacillota</taxon>
        <taxon>Tissierellia</taxon>
        <taxon>Dethiosulfatibacter</taxon>
    </lineage>
</organism>
<keyword evidence="3" id="KW-0132">Cell division</keyword>
<evidence type="ECO:0000256" key="1">
    <source>
        <dbReference type="ARBA" id="ARBA00004496"/>
    </source>
</evidence>
<dbReference type="InterPro" id="IPR050090">
    <property type="entry name" value="Tyrosine_recombinase_XerCD"/>
</dbReference>
<reference evidence="12 13" key="1">
    <citation type="submission" date="2016-11" db="EMBL/GenBank/DDBJ databases">
        <authorList>
            <person name="Jaros S."/>
            <person name="Januszkiewicz K."/>
            <person name="Wedrychowicz H."/>
        </authorList>
    </citation>
    <scope>NUCLEOTIDE SEQUENCE [LARGE SCALE GENOMIC DNA]</scope>
    <source>
        <strain evidence="12 13">DSM 17477</strain>
    </source>
</reference>
<evidence type="ECO:0000259" key="11">
    <source>
        <dbReference type="PROSITE" id="PS51900"/>
    </source>
</evidence>
<comment type="subcellular location">
    <subcellularLocation>
        <location evidence="1">Cytoplasm</location>
    </subcellularLocation>
</comment>
<dbReference type="PROSITE" id="PS51900">
    <property type="entry name" value="CB"/>
    <property type="match status" value="1"/>
</dbReference>
<dbReference type="Gene3D" id="1.10.150.130">
    <property type="match status" value="1"/>
</dbReference>
<evidence type="ECO:0000256" key="7">
    <source>
        <dbReference type="ARBA" id="ARBA00023172"/>
    </source>
</evidence>
<dbReference type="GO" id="GO:0003677">
    <property type="term" value="F:DNA binding"/>
    <property type="evidence" value="ECO:0007669"/>
    <property type="project" value="UniProtKB-UniRule"/>
</dbReference>
<evidence type="ECO:0000256" key="3">
    <source>
        <dbReference type="ARBA" id="ARBA00022618"/>
    </source>
</evidence>
<keyword evidence="5" id="KW-0229">DNA integration</keyword>
<evidence type="ECO:0000256" key="4">
    <source>
        <dbReference type="ARBA" id="ARBA00022829"/>
    </source>
</evidence>
<dbReference type="PANTHER" id="PTHR30349">
    <property type="entry name" value="PHAGE INTEGRASE-RELATED"/>
    <property type="match status" value="1"/>
</dbReference>
<accession>A0A1M6DC35</accession>
<evidence type="ECO:0000259" key="10">
    <source>
        <dbReference type="PROSITE" id="PS51898"/>
    </source>
</evidence>
<sequence length="325" mass="37529">MDYFSAPPLLGDFINYIETIKGKSAKTAEEYFLDLRTFYRFCGMRFKLTDEKVFNNIDINSFSEDFLQRIKLQDLHSFISFVDRIKKNNNKTKARKVASLRSFFKYLYHVINAIEKNPAENLESPKIEARHPIHLTLDDAKKLLDSIEGRYATRDFAIIMTFLNCGMRLSELVGIDISSIKDDTLTVVGKGNKERTVYLNDSVNEAINNYLLERPDPADENDDALFLSSRKKRISPKAIQHLLRKHLLNAGLVDEKYSPHKLRHTAATLMYQHGNVDIRVLQEILGHESVSTTQIYTHINDERLKKAVEKNPLSGFTKKEEKINK</sequence>
<keyword evidence="13" id="KW-1185">Reference proteome</keyword>